<dbReference type="PANTHER" id="PTHR15154:SF2">
    <property type="entry name" value="HAMARTIN"/>
    <property type="match status" value="1"/>
</dbReference>
<feature type="region of interest" description="Disordered" evidence="2">
    <location>
        <begin position="1018"/>
        <end position="1038"/>
    </location>
</feature>
<keyword evidence="1" id="KW-0175">Coiled coil</keyword>
<dbReference type="GO" id="GO:0051726">
    <property type="term" value="P:regulation of cell cycle"/>
    <property type="evidence" value="ECO:0007669"/>
    <property type="project" value="TreeGrafter"/>
</dbReference>
<evidence type="ECO:0008006" key="5">
    <source>
        <dbReference type="Google" id="ProtNLM"/>
    </source>
</evidence>
<feature type="compositionally biased region" description="Basic residues" evidence="2">
    <location>
        <begin position="1029"/>
        <end position="1038"/>
    </location>
</feature>
<accession>A0A9P7V7U8</accession>
<dbReference type="OrthoDB" id="6022054at2759"/>
<evidence type="ECO:0000256" key="2">
    <source>
        <dbReference type="SAM" id="MobiDB-lite"/>
    </source>
</evidence>
<evidence type="ECO:0000313" key="3">
    <source>
        <dbReference type="EMBL" id="KAG7192832.1"/>
    </source>
</evidence>
<dbReference type="InterPro" id="IPR007483">
    <property type="entry name" value="Hamartin"/>
</dbReference>
<comment type="caution">
    <text evidence="3">The sequence shown here is derived from an EMBL/GenBank/DDBJ whole genome shotgun (WGS) entry which is preliminary data.</text>
</comment>
<dbReference type="PANTHER" id="PTHR15154">
    <property type="entry name" value="HAMARTIN"/>
    <property type="match status" value="1"/>
</dbReference>
<sequence>MSGSSRALVKALNNVFEDPSSLPEVNGIIDQYLNKHNTLKSIHQSTFILHHEFQRIYNHYVDPKKNDSATECMFLTLLTPCIGVFDLPQVDFWLQCYLRPAIDSAGYDNRLVEGCRELIKALIKSDDGTSQNDTSQNDESELLAQRAQIALFVVSKIIDVYLGDYTFMSLEFSDLELNTQPHFERIRFMRKNCCMLINDYAVSLPQTYYEVINTYFLKPVHRLPILTLLAGFVSSSSSSSVSAPAPASASASCITSTPLFKSLLVSLAMDESEHIIVCALSVLCMVVPQIATALGDYLIDMLYIYIRMVLWIQLKGLGDSCDYWEIAAAATSEQGTTALNIDPLNLATLLYGLFPYNFCSFAVNPKSYLKGKKPALLTLADLPFMTTFFDESSDPHETPWDDTLSQETKVLLKSFYFHPKFFQLSFFGNDNKLTLTNELSGPTAWIDHHQHDVHDEVSLKTLGLNPNYFLCIPNYISEQSYDTRSYHSRQSSLVTGTAGNNSSINMKHHWGGLGGFKTNNNSIRNRSSQASFTLSNDRANSGAGLEIRFKDVTFDTPRSNHLDVDDHFDAEPIDELLASHEKLYSTNRSPPPEENSYYNSPPSGKRASSSLLLHEGRSVSIPTTSLETTMVHKRSIGNMNILAVSDGISTGAVSTLSNALTAASLGSPNTNISGVVDFYQRELLLLKNELEFANYMTLLNKYNNVKLTLQNNKALRDLLRLNNGGSSYNESESYQKLSLEIEKIQSANEIQLRKITDRLVELQNENDTLRVTNEKLSQENGYLLKDLDYFTNQVIPNKDTQLTQYKLYIEKLKQKVEDLQLQQKKKEQVESEKQAPSIPSQDTLTMFVFDIKSKVIRLEEKNIALVKELGKLQNAHENTIKKYESKLQHDKVDLGKNINGYVNHYEKRIKELNSIIMKYESVIEEKNARILHLSTSKPISIPEAGNQYQLHSKHIEPCFNPDYTLESQTPDTRDSQSSSTDSIHSPTRGYPKSPPLQPHMHHSSSTIPVLKQFSGSYTIQPTVRGRGGYQKRSKNKLM</sequence>
<feature type="compositionally biased region" description="Polar residues" evidence="2">
    <location>
        <begin position="596"/>
        <end position="609"/>
    </location>
</feature>
<evidence type="ECO:0000256" key="1">
    <source>
        <dbReference type="SAM" id="Coils"/>
    </source>
</evidence>
<dbReference type="RefSeq" id="XP_043048382.1">
    <property type="nucleotide sequence ID" value="XM_043192087.1"/>
</dbReference>
<dbReference type="EMBL" id="JAHMUF010000015">
    <property type="protein sequence ID" value="KAG7192832.1"/>
    <property type="molecule type" value="Genomic_DNA"/>
</dbReference>
<dbReference type="GO" id="GO:0032007">
    <property type="term" value="P:negative regulation of TOR signaling"/>
    <property type="evidence" value="ECO:0007669"/>
    <property type="project" value="TreeGrafter"/>
</dbReference>
<dbReference type="GO" id="GO:0033596">
    <property type="term" value="C:TSC1-TSC2 complex"/>
    <property type="evidence" value="ECO:0007669"/>
    <property type="project" value="TreeGrafter"/>
</dbReference>
<dbReference type="Proteomes" id="UP000790833">
    <property type="component" value="Unassembled WGS sequence"/>
</dbReference>
<organism evidence="3 4">
    <name type="scientific">Scheffersomyces spartinae</name>
    <dbReference type="NCBI Taxonomy" id="45513"/>
    <lineage>
        <taxon>Eukaryota</taxon>
        <taxon>Fungi</taxon>
        <taxon>Dikarya</taxon>
        <taxon>Ascomycota</taxon>
        <taxon>Saccharomycotina</taxon>
        <taxon>Pichiomycetes</taxon>
        <taxon>Debaryomycetaceae</taxon>
        <taxon>Scheffersomyces</taxon>
    </lineage>
</organism>
<feature type="region of interest" description="Disordered" evidence="2">
    <location>
        <begin position="584"/>
        <end position="609"/>
    </location>
</feature>
<feature type="compositionally biased region" description="Low complexity" evidence="2">
    <location>
        <begin position="967"/>
        <end position="988"/>
    </location>
</feature>
<evidence type="ECO:0000313" key="4">
    <source>
        <dbReference type="Proteomes" id="UP000790833"/>
    </source>
</evidence>
<keyword evidence="4" id="KW-1185">Reference proteome</keyword>
<protein>
    <recommendedName>
        <fullName evidence="5">Tuberous sclerosis 1</fullName>
    </recommendedName>
</protein>
<reference evidence="3" key="1">
    <citation type="submission" date="2021-03" db="EMBL/GenBank/DDBJ databases">
        <authorList>
            <person name="Palmer J.M."/>
        </authorList>
    </citation>
    <scope>NUCLEOTIDE SEQUENCE</scope>
    <source>
        <strain evidence="3">ARV_011</strain>
    </source>
</reference>
<dbReference type="AlphaFoldDB" id="A0A9P7V7U8"/>
<feature type="region of interest" description="Disordered" evidence="2">
    <location>
        <begin position="961"/>
        <end position="1004"/>
    </location>
</feature>
<proteinExistence type="predicted"/>
<gene>
    <name evidence="3" type="ORF">KQ657_001289</name>
</gene>
<feature type="coiled-coil region" evidence="1">
    <location>
        <begin position="752"/>
        <end position="929"/>
    </location>
</feature>
<name>A0A9P7V7U8_9ASCO</name>
<dbReference type="GeneID" id="66114663"/>